<organism evidence="1 2">
    <name type="scientific">Flavobacterium noncentrifugens</name>
    <dbReference type="NCBI Taxonomy" id="1128970"/>
    <lineage>
        <taxon>Bacteria</taxon>
        <taxon>Pseudomonadati</taxon>
        <taxon>Bacteroidota</taxon>
        <taxon>Flavobacteriia</taxon>
        <taxon>Flavobacteriales</taxon>
        <taxon>Flavobacteriaceae</taxon>
        <taxon>Flavobacterium</taxon>
    </lineage>
</organism>
<reference evidence="1 2" key="1">
    <citation type="submission" date="2016-10" db="EMBL/GenBank/DDBJ databases">
        <authorList>
            <person name="de Groot N.N."/>
        </authorList>
    </citation>
    <scope>NUCLEOTIDE SEQUENCE [LARGE SCALE GENOMIC DNA]</scope>
    <source>
        <strain evidence="1 2">CGMCC 1.10076</strain>
    </source>
</reference>
<dbReference type="STRING" id="1128970.SAMN04487935_0029"/>
<proteinExistence type="predicted"/>
<accession>A0A1G8R9S1</accession>
<sequence length="665" mass="78649">MLFCKQLAIFALYNVYMRIVFSAVFLVFTFLTFAQKPVAEKPKERKSLIKSAEQKAKEKAQKAPITSYKIYTLERDTTFVDTSLTIKKEYDYNYLRKDNFGLLPFFNEGQTYNTLQYSLNQFSPFPEFGYKAKHFDYLEANEIKYYSAATPLTELYFKTVMQQGQSLDAFITMNTSERFNFSIAYKGLRSLGKYINQLSSSGNFRFTASYNSKTQRYIANAHFAGQDILNGENGGITTIADFESKDENFTERQRLEIYLKDAETFLKGNRYFIDHQFRVNPDKKENNLYIAHQFTYENKYFEYYQPTVLSTVGTKQFNRFGPSYVSSLINDQVKYNRMYNKIGAIYENTTLGKFQFFTEDFRYNYYYNKVYIYADRIIPSQLNDVIHTVGGQYEYQKNNWKAKLLYSNSITDQDLTNIDGKVTYNYNDKNKITFGYQKMNKLPNQIYNLHQSSYINYVWANNFKNEKINNITVNAETQWANAELQVSSYNDFLYFSDDSTNDSIQLVSPKQYGKSIKYLSLKVNKEIKFWKLGLDNTLLYQKTDQSENILNVPDFVTRNTLYFSDYFFKKALYLQTGVTFNYFTKYYANDYNPVTAEFFIQQKKQIGDFANFDFFVNARIRQTRIFVKAEHFNAAWAPTNNFYSAPNYPYRDFLIRFGLVWNFFQ</sequence>
<evidence type="ECO:0000313" key="1">
    <source>
        <dbReference type="EMBL" id="SDJ13716.1"/>
    </source>
</evidence>
<name>A0A1G8R9S1_9FLAO</name>
<dbReference type="EMBL" id="FNEZ01000001">
    <property type="protein sequence ID" value="SDJ13716.1"/>
    <property type="molecule type" value="Genomic_DNA"/>
</dbReference>
<dbReference type="Pfam" id="PF14121">
    <property type="entry name" value="Porin_10"/>
    <property type="match status" value="1"/>
</dbReference>
<dbReference type="InterPro" id="IPR025631">
    <property type="entry name" value="Porin_10"/>
</dbReference>
<keyword evidence="2" id="KW-1185">Reference proteome</keyword>
<dbReference type="AlphaFoldDB" id="A0A1G8R9S1"/>
<protein>
    <submittedName>
        <fullName evidence="1">Putative porin</fullName>
    </submittedName>
</protein>
<gene>
    <name evidence="1" type="ORF">SAMN04487935_0029</name>
</gene>
<dbReference type="Proteomes" id="UP000199580">
    <property type="component" value="Unassembled WGS sequence"/>
</dbReference>
<evidence type="ECO:0000313" key="2">
    <source>
        <dbReference type="Proteomes" id="UP000199580"/>
    </source>
</evidence>